<organism evidence="2 3">
    <name type="scientific">Lagenidium giganteum</name>
    <dbReference type="NCBI Taxonomy" id="4803"/>
    <lineage>
        <taxon>Eukaryota</taxon>
        <taxon>Sar</taxon>
        <taxon>Stramenopiles</taxon>
        <taxon>Oomycota</taxon>
        <taxon>Peronosporomycetes</taxon>
        <taxon>Pythiales</taxon>
        <taxon>Pythiaceae</taxon>
    </lineage>
</organism>
<dbReference type="Pfam" id="PF22936">
    <property type="entry name" value="Pol_BBD"/>
    <property type="match status" value="1"/>
</dbReference>
<evidence type="ECO:0000313" key="2">
    <source>
        <dbReference type="EMBL" id="DBA01055.1"/>
    </source>
</evidence>
<dbReference type="AlphaFoldDB" id="A0AAV2Z8U0"/>
<reference evidence="2" key="2">
    <citation type="journal article" date="2023" name="Microbiol Resour">
        <title>Decontamination and Annotation of the Draft Genome Sequence of the Oomycete Lagenidium giganteum ARSEF 373.</title>
        <authorList>
            <person name="Morgan W.R."/>
            <person name="Tartar A."/>
        </authorList>
    </citation>
    <scope>NUCLEOTIDE SEQUENCE</scope>
    <source>
        <strain evidence="2">ARSEF 373</strain>
    </source>
</reference>
<dbReference type="InterPro" id="IPR054722">
    <property type="entry name" value="PolX-like_BBD"/>
</dbReference>
<accession>A0AAV2Z8U0</accession>
<dbReference type="EMBL" id="DAKRPA010000054">
    <property type="protein sequence ID" value="DBA01055.1"/>
    <property type="molecule type" value="Genomic_DNA"/>
</dbReference>
<dbReference type="Proteomes" id="UP001146120">
    <property type="component" value="Unassembled WGS sequence"/>
</dbReference>
<keyword evidence="3" id="KW-1185">Reference proteome</keyword>
<comment type="caution">
    <text evidence="2">The sequence shown here is derived from an EMBL/GenBank/DDBJ whole genome shotgun (WGS) entry which is preliminary data.</text>
</comment>
<evidence type="ECO:0000313" key="3">
    <source>
        <dbReference type="Proteomes" id="UP001146120"/>
    </source>
</evidence>
<gene>
    <name evidence="2" type="ORF">N0F65_002665</name>
</gene>
<reference evidence="2" key="1">
    <citation type="submission" date="2022-11" db="EMBL/GenBank/DDBJ databases">
        <authorList>
            <person name="Morgan W.R."/>
            <person name="Tartar A."/>
        </authorList>
    </citation>
    <scope>NUCLEOTIDE SEQUENCE</scope>
    <source>
        <strain evidence="2">ARSEF 373</strain>
    </source>
</reference>
<protein>
    <recommendedName>
        <fullName evidence="1">Retrovirus-related Pol polyprotein from transposon TNT 1-94-like beta-barrel domain-containing protein</fullName>
    </recommendedName>
</protein>
<sequence>MVAVVTPDKSIVSLAAQASGLDFTWIVDSGCTRHITQHAEWIKAKQPMGGTITVGGKNKSPISAVGRVELKIVDSKGANKILKLNDVLYAPQLTFSLRSVPAAVKQDFCFTFKRGVCIKHQSTLQEKANIAGHADLYQFDVNPT</sequence>
<proteinExistence type="predicted"/>
<feature type="domain" description="Retrovirus-related Pol polyprotein from transposon TNT 1-94-like beta-barrel" evidence="1">
    <location>
        <begin position="25"/>
        <end position="107"/>
    </location>
</feature>
<evidence type="ECO:0000259" key="1">
    <source>
        <dbReference type="Pfam" id="PF22936"/>
    </source>
</evidence>
<name>A0AAV2Z8U0_9STRA</name>